<evidence type="ECO:0000256" key="6">
    <source>
        <dbReference type="ARBA" id="ARBA00022842"/>
    </source>
</evidence>
<comment type="caution">
    <text evidence="10">The sequence shown here is derived from an EMBL/GenBank/DDBJ whole genome shotgun (WGS) entry which is preliminary data.</text>
</comment>
<comment type="cofactor">
    <cofactor evidence="1">
        <name>Mg(2+)</name>
        <dbReference type="ChEBI" id="CHEBI:18420"/>
    </cofactor>
</comment>
<evidence type="ECO:0000313" key="10">
    <source>
        <dbReference type="EMBL" id="KAL3827084.1"/>
    </source>
</evidence>
<feature type="compositionally biased region" description="Polar residues" evidence="9">
    <location>
        <begin position="15"/>
        <end position="26"/>
    </location>
</feature>
<dbReference type="AlphaFoldDB" id="A0ABD3SR51"/>
<name>A0ABD3SR51_9STRA</name>
<dbReference type="PROSITE" id="PS00387">
    <property type="entry name" value="PPASE"/>
    <property type="match status" value="1"/>
</dbReference>
<dbReference type="Proteomes" id="UP001530377">
    <property type="component" value="Unassembled WGS sequence"/>
</dbReference>
<dbReference type="InterPro" id="IPR008162">
    <property type="entry name" value="Pyrophosphatase"/>
</dbReference>
<dbReference type="CDD" id="cd00412">
    <property type="entry name" value="pyrophosphatase"/>
    <property type="match status" value="1"/>
</dbReference>
<dbReference type="SUPFAM" id="SSF50324">
    <property type="entry name" value="Inorganic pyrophosphatase"/>
    <property type="match status" value="1"/>
</dbReference>
<feature type="region of interest" description="Disordered" evidence="9">
    <location>
        <begin position="1"/>
        <end position="52"/>
    </location>
</feature>
<dbReference type="FunFam" id="3.90.80.10:FF:000009">
    <property type="entry name" value="Inorganic pyrophosphatase"/>
    <property type="match status" value="1"/>
</dbReference>
<evidence type="ECO:0000256" key="4">
    <source>
        <dbReference type="ARBA" id="ARBA00022723"/>
    </source>
</evidence>
<evidence type="ECO:0000256" key="1">
    <source>
        <dbReference type="ARBA" id="ARBA00001946"/>
    </source>
</evidence>
<evidence type="ECO:0000256" key="8">
    <source>
        <dbReference type="ARBA" id="ARBA00047820"/>
    </source>
</evidence>
<dbReference type="EC" id="3.6.1.1" evidence="3"/>
<dbReference type="Pfam" id="PF00719">
    <property type="entry name" value="Pyrophosphatase"/>
    <property type="match status" value="1"/>
</dbReference>
<evidence type="ECO:0000256" key="2">
    <source>
        <dbReference type="ARBA" id="ARBA00006220"/>
    </source>
</evidence>
<dbReference type="GO" id="GO:0046872">
    <property type="term" value="F:metal ion binding"/>
    <property type="evidence" value="ECO:0007669"/>
    <property type="project" value="UniProtKB-KW"/>
</dbReference>
<protein>
    <recommendedName>
        <fullName evidence="3">inorganic diphosphatase</fullName>
        <ecNumber evidence="3">3.6.1.1</ecNumber>
    </recommendedName>
    <alternativeName>
        <fullName evidence="7">Pyrophosphate phospho-hydrolase</fullName>
    </alternativeName>
</protein>
<keyword evidence="5" id="KW-0378">Hydrolase</keyword>
<keyword evidence="4" id="KW-0479">Metal-binding</keyword>
<sequence length="323" mass="36509">MVFGMESQVPLGQPLRNSSSQGSWMESQVPLGQPLRKNSSVSHGSSSNLLLHSHGEENTTEFRIKAADKSGSKPISLWHDVTLVHVDPATDRPTPYLNFVCEIPKFSRKKFEIATDEVGNFIKQDEKKGVLREFKKGDIFFNYGCLPRTWEDPTFVHPDAEGCRGDNDPVDVCEIGARIVKTGEIRPVKVLGILCMIDEGEADWKVVAIDAEDKWAPFLNDIDDVEKLLPGTLSAIREWFRTYKIPDGKPPNVFGLDEKFMDKHYALEIIKECNHAWKDLITGEKERNMDNYDPEVKGLVRKLSKSNLVDLAVHDDDDEPPNF</sequence>
<gene>
    <name evidence="10" type="ORF">ACHAXA_002319</name>
</gene>
<evidence type="ECO:0000256" key="9">
    <source>
        <dbReference type="SAM" id="MobiDB-lite"/>
    </source>
</evidence>
<evidence type="ECO:0000313" key="11">
    <source>
        <dbReference type="Proteomes" id="UP001530377"/>
    </source>
</evidence>
<dbReference type="PANTHER" id="PTHR10286">
    <property type="entry name" value="INORGANIC PYROPHOSPHATASE"/>
    <property type="match status" value="1"/>
</dbReference>
<comment type="similarity">
    <text evidence="2">Belongs to the PPase family.</text>
</comment>
<keyword evidence="11" id="KW-1185">Reference proteome</keyword>
<evidence type="ECO:0000256" key="5">
    <source>
        <dbReference type="ARBA" id="ARBA00022801"/>
    </source>
</evidence>
<evidence type="ECO:0000256" key="7">
    <source>
        <dbReference type="ARBA" id="ARBA00032535"/>
    </source>
</evidence>
<organism evidence="10 11">
    <name type="scientific">Cyclostephanos tholiformis</name>
    <dbReference type="NCBI Taxonomy" id="382380"/>
    <lineage>
        <taxon>Eukaryota</taxon>
        <taxon>Sar</taxon>
        <taxon>Stramenopiles</taxon>
        <taxon>Ochrophyta</taxon>
        <taxon>Bacillariophyta</taxon>
        <taxon>Coscinodiscophyceae</taxon>
        <taxon>Thalassiosirophycidae</taxon>
        <taxon>Stephanodiscales</taxon>
        <taxon>Stephanodiscaceae</taxon>
        <taxon>Cyclostephanos</taxon>
    </lineage>
</organism>
<dbReference type="EMBL" id="JALLPB020000008">
    <property type="protein sequence ID" value="KAL3827084.1"/>
    <property type="molecule type" value="Genomic_DNA"/>
</dbReference>
<comment type="catalytic activity">
    <reaction evidence="8">
        <text>diphosphate + H2O = 2 phosphate + H(+)</text>
        <dbReference type="Rhea" id="RHEA:24576"/>
        <dbReference type="ChEBI" id="CHEBI:15377"/>
        <dbReference type="ChEBI" id="CHEBI:15378"/>
        <dbReference type="ChEBI" id="CHEBI:33019"/>
        <dbReference type="ChEBI" id="CHEBI:43474"/>
        <dbReference type="EC" id="3.6.1.1"/>
    </reaction>
</comment>
<dbReference type="Gene3D" id="3.90.80.10">
    <property type="entry name" value="Inorganic pyrophosphatase"/>
    <property type="match status" value="1"/>
</dbReference>
<dbReference type="InterPro" id="IPR036649">
    <property type="entry name" value="Pyrophosphatase_sf"/>
</dbReference>
<keyword evidence="6" id="KW-0460">Magnesium</keyword>
<feature type="compositionally biased region" description="Low complexity" evidence="9">
    <location>
        <begin position="38"/>
        <end position="52"/>
    </location>
</feature>
<accession>A0ABD3SR51</accession>
<evidence type="ECO:0000256" key="3">
    <source>
        <dbReference type="ARBA" id="ARBA00012146"/>
    </source>
</evidence>
<proteinExistence type="inferred from homology"/>
<reference evidence="10 11" key="1">
    <citation type="submission" date="2024-10" db="EMBL/GenBank/DDBJ databases">
        <title>Updated reference genomes for cyclostephanoid diatoms.</title>
        <authorList>
            <person name="Roberts W.R."/>
            <person name="Alverson A.J."/>
        </authorList>
    </citation>
    <scope>NUCLEOTIDE SEQUENCE [LARGE SCALE GENOMIC DNA]</scope>
    <source>
        <strain evidence="10 11">AJA228-03</strain>
    </source>
</reference>
<dbReference type="GO" id="GO:0004427">
    <property type="term" value="F:inorganic diphosphate phosphatase activity"/>
    <property type="evidence" value="ECO:0007669"/>
    <property type="project" value="UniProtKB-EC"/>
</dbReference>